<dbReference type="SUPFAM" id="SSF48208">
    <property type="entry name" value="Six-hairpin glycosidases"/>
    <property type="match status" value="1"/>
</dbReference>
<dbReference type="RefSeq" id="WP_141492955.1">
    <property type="nucleotide sequence ID" value="NZ_CP032485.1"/>
</dbReference>
<gene>
    <name evidence="3" type="ORF">D5366_07625</name>
</gene>
<dbReference type="AlphaFoldDB" id="A0A4Y6V906"/>
<proteinExistence type="inferred from homology"/>
<accession>A0A4Y6V906</accession>
<keyword evidence="2 3" id="KW-0413">Isomerase</keyword>
<evidence type="ECO:0000256" key="1">
    <source>
        <dbReference type="ARBA" id="ARBA00008558"/>
    </source>
</evidence>
<evidence type="ECO:0000313" key="4">
    <source>
        <dbReference type="Proteomes" id="UP000317214"/>
    </source>
</evidence>
<organism evidence="3 4">
    <name type="scientific">Neokomagataea tanensis</name>
    <dbReference type="NCBI Taxonomy" id="661191"/>
    <lineage>
        <taxon>Bacteria</taxon>
        <taxon>Pseudomonadati</taxon>
        <taxon>Pseudomonadota</taxon>
        <taxon>Alphaproteobacteria</taxon>
        <taxon>Acetobacterales</taxon>
        <taxon>Acetobacteraceae</taxon>
        <taxon>Neokomagataea</taxon>
    </lineage>
</organism>
<dbReference type="GO" id="GO:0005975">
    <property type="term" value="P:carbohydrate metabolic process"/>
    <property type="evidence" value="ECO:0007669"/>
    <property type="project" value="InterPro"/>
</dbReference>
<dbReference type="Gene3D" id="1.50.10.10">
    <property type="match status" value="1"/>
</dbReference>
<keyword evidence="4" id="KW-1185">Reference proteome</keyword>
<dbReference type="InterPro" id="IPR008928">
    <property type="entry name" value="6-hairpin_glycosidase_sf"/>
</dbReference>
<reference evidence="3 4" key="1">
    <citation type="submission" date="2018-09" db="EMBL/GenBank/DDBJ databases">
        <title>The complete genome sequence of Neokomagataea tanensis NBRC 106556(T).</title>
        <authorList>
            <person name="Chua K.-O."/>
            <person name="See-Too W.-S."/>
            <person name="Hong K.-W."/>
            <person name="Yin W.-F."/>
            <person name="Chan K.-G."/>
        </authorList>
    </citation>
    <scope>NUCLEOTIDE SEQUENCE [LARGE SCALE GENOMIC DNA]</scope>
    <source>
        <strain evidence="4">AH13 \ NBRC 106556</strain>
    </source>
</reference>
<sequence length="373" mass="43379">MPASKKYPDMWRNWLTQKALPLWSREGFNAGRSLFHERLSWEAAPIELPNLRLMVQARQIATYCRAEVDGLFNAGDKALKCLHTIEQLYWKRDHKPGWIFSIDQNNQPADTTRDLYAHAFILYAYAWAYKLTQDPKYKNNAKEIFLETISLFSSNNGGFVDTIPEINEVRSQNPHMHLLEAFLALYETTQEQEYLLHASGLIKLAQNYFIQNDTYFLLEFFKKDLTPQKNKGENRVEPGHMFEWSWLFKEYLRLSPEPTNHDITEYLANALQEKAIVHGVESGNVLDAINDSGQVIEKSVRVWPQTEYLRLINLTNSHKLIEESDQVLLKKFLQPNLNGGWIDRIRTDGTAISDHMPASSLYHIYSAARERIL</sequence>
<comment type="similarity">
    <text evidence="1">Belongs to the N-acylglucosamine 2-epimerase family.</text>
</comment>
<dbReference type="OrthoDB" id="9806359at2"/>
<dbReference type="GO" id="GO:0016853">
    <property type="term" value="F:isomerase activity"/>
    <property type="evidence" value="ECO:0007669"/>
    <property type="project" value="UniProtKB-KW"/>
</dbReference>
<dbReference type="Pfam" id="PF07221">
    <property type="entry name" value="GlcNAc_2-epim"/>
    <property type="match status" value="1"/>
</dbReference>
<dbReference type="InterPro" id="IPR012341">
    <property type="entry name" value="6hp_glycosidase-like_sf"/>
</dbReference>
<name>A0A4Y6V906_9PROT</name>
<dbReference type="KEGG" id="ntn:D5366_07625"/>
<dbReference type="EMBL" id="CP032485">
    <property type="protein sequence ID" value="QDH25101.1"/>
    <property type="molecule type" value="Genomic_DNA"/>
</dbReference>
<evidence type="ECO:0000256" key="2">
    <source>
        <dbReference type="ARBA" id="ARBA00023235"/>
    </source>
</evidence>
<dbReference type="InterPro" id="IPR010819">
    <property type="entry name" value="AGE/CE"/>
</dbReference>
<dbReference type="PANTHER" id="PTHR15108">
    <property type="entry name" value="N-ACYLGLUCOSAMINE-2-EPIMERASE"/>
    <property type="match status" value="1"/>
</dbReference>
<protein>
    <submittedName>
        <fullName evidence="3">Mannose-6-phosphate isomerase</fullName>
    </submittedName>
</protein>
<dbReference type="Proteomes" id="UP000317214">
    <property type="component" value="Chromosome"/>
</dbReference>
<evidence type="ECO:0000313" key="3">
    <source>
        <dbReference type="EMBL" id="QDH25101.1"/>
    </source>
</evidence>